<dbReference type="SMART" id="SM00066">
    <property type="entry name" value="GAL4"/>
    <property type="match status" value="1"/>
</dbReference>
<dbReference type="InterPro" id="IPR050675">
    <property type="entry name" value="OAF3"/>
</dbReference>
<evidence type="ECO:0000313" key="7">
    <source>
        <dbReference type="Proteomes" id="UP000186955"/>
    </source>
</evidence>
<evidence type="ECO:0000256" key="4">
    <source>
        <dbReference type="ARBA" id="ARBA00023242"/>
    </source>
</evidence>
<dbReference type="CDD" id="cd00067">
    <property type="entry name" value="GAL4"/>
    <property type="match status" value="1"/>
</dbReference>
<proteinExistence type="predicted"/>
<dbReference type="PROSITE" id="PS50048">
    <property type="entry name" value="ZN2_CY6_FUNGAL_2"/>
    <property type="match status" value="1"/>
</dbReference>
<reference evidence="6 7" key="1">
    <citation type="submission" date="2016-10" db="EMBL/GenBank/DDBJ databases">
        <title>Genome sequence of the ascomycete fungus Penicillium subrubescens.</title>
        <authorList>
            <person name="De Vries R.P."/>
            <person name="Peng M."/>
            <person name="Dilokpimol A."/>
            <person name="Hilden K."/>
            <person name="Makela M.R."/>
            <person name="Grigoriev I."/>
            <person name="Riley R."/>
            <person name="Granchi Z."/>
        </authorList>
    </citation>
    <scope>NUCLEOTIDE SEQUENCE [LARGE SCALE GENOMIC DNA]</scope>
    <source>
        <strain evidence="6 7">CBS 132785</strain>
    </source>
</reference>
<keyword evidence="2" id="KW-0238">DNA-binding</keyword>
<dbReference type="InterPro" id="IPR001138">
    <property type="entry name" value="Zn2Cys6_DnaBD"/>
</dbReference>
<name>A0A1Q5TKN5_9EURO</name>
<keyword evidence="7" id="KW-1185">Reference proteome</keyword>
<dbReference type="EMBL" id="MNBE01000643">
    <property type="protein sequence ID" value="OKP00786.1"/>
    <property type="molecule type" value="Genomic_DNA"/>
</dbReference>
<accession>A0A1Q5TKN5</accession>
<dbReference type="GO" id="GO:0003677">
    <property type="term" value="F:DNA binding"/>
    <property type="evidence" value="ECO:0007669"/>
    <property type="project" value="UniProtKB-KW"/>
</dbReference>
<evidence type="ECO:0000256" key="3">
    <source>
        <dbReference type="ARBA" id="ARBA00023163"/>
    </source>
</evidence>
<dbReference type="GO" id="GO:0008270">
    <property type="term" value="F:zinc ion binding"/>
    <property type="evidence" value="ECO:0007669"/>
    <property type="project" value="InterPro"/>
</dbReference>
<organism evidence="6 7">
    <name type="scientific">Penicillium subrubescens</name>
    <dbReference type="NCBI Taxonomy" id="1316194"/>
    <lineage>
        <taxon>Eukaryota</taxon>
        <taxon>Fungi</taxon>
        <taxon>Dikarya</taxon>
        <taxon>Ascomycota</taxon>
        <taxon>Pezizomycotina</taxon>
        <taxon>Eurotiomycetes</taxon>
        <taxon>Eurotiomycetidae</taxon>
        <taxon>Eurotiales</taxon>
        <taxon>Aspergillaceae</taxon>
        <taxon>Penicillium</taxon>
    </lineage>
</organism>
<dbReference type="Pfam" id="PF00172">
    <property type="entry name" value="Zn_clus"/>
    <property type="match status" value="1"/>
</dbReference>
<keyword evidence="1" id="KW-0805">Transcription regulation</keyword>
<keyword evidence="4" id="KW-0539">Nucleus</keyword>
<dbReference type="Proteomes" id="UP000186955">
    <property type="component" value="Unassembled WGS sequence"/>
</dbReference>
<dbReference type="PANTHER" id="PTHR31069">
    <property type="entry name" value="OLEATE-ACTIVATED TRANSCRIPTION FACTOR 1-RELATED"/>
    <property type="match status" value="1"/>
</dbReference>
<dbReference type="SUPFAM" id="SSF57701">
    <property type="entry name" value="Zn2/Cys6 DNA-binding domain"/>
    <property type="match status" value="1"/>
</dbReference>
<dbReference type="GO" id="GO:0000981">
    <property type="term" value="F:DNA-binding transcription factor activity, RNA polymerase II-specific"/>
    <property type="evidence" value="ECO:0007669"/>
    <property type="project" value="InterPro"/>
</dbReference>
<dbReference type="PANTHER" id="PTHR31069:SF31">
    <property type="entry name" value="MONODICTYPHENONE CLUSTER TRANSCRIPTION FACTOR-RELATED"/>
    <property type="match status" value="1"/>
</dbReference>
<feature type="domain" description="Zn(2)-C6 fungal-type" evidence="5">
    <location>
        <begin position="21"/>
        <end position="52"/>
    </location>
</feature>
<evidence type="ECO:0000259" key="5">
    <source>
        <dbReference type="PROSITE" id="PS50048"/>
    </source>
</evidence>
<dbReference type="Gene3D" id="4.10.240.10">
    <property type="entry name" value="Zn(2)-C6 fungal-type DNA-binding domain"/>
    <property type="match status" value="1"/>
</dbReference>
<dbReference type="AlphaFoldDB" id="A0A1Q5TKN5"/>
<dbReference type="InterPro" id="IPR036864">
    <property type="entry name" value="Zn2-C6_fun-type_DNA-bd_sf"/>
</dbReference>
<dbReference type="STRING" id="1316194.A0A1Q5TKN5"/>
<comment type="caution">
    <text evidence="6">The sequence shown here is derived from an EMBL/GenBank/DDBJ whole genome shotgun (WGS) entry which is preliminary data.</text>
</comment>
<evidence type="ECO:0000256" key="1">
    <source>
        <dbReference type="ARBA" id="ARBA00023015"/>
    </source>
</evidence>
<evidence type="ECO:0000256" key="2">
    <source>
        <dbReference type="ARBA" id="ARBA00023125"/>
    </source>
</evidence>
<protein>
    <recommendedName>
        <fullName evidence="5">Zn(2)-C6 fungal-type domain-containing protein</fullName>
    </recommendedName>
</protein>
<evidence type="ECO:0000313" key="6">
    <source>
        <dbReference type="EMBL" id="OKP00786.1"/>
    </source>
</evidence>
<sequence length="425" mass="45812">MLADSIGSQLVGGDAPKLRTACENCRQSKVKCNLSGKNVCTRCLRNGLQCQYGFANRSGKPKGSKNRATLRKLGQLPEDKPAVRSYRGSRMGSAAVDREPLVTAGYAGHMTGSILDDDVCLIPGPPSLWDSPRGLGSVALDTPIFPSQTTAVGGSPFGGFVNACPALSLGLGYPQTPVTPTFLSSDPLVDGMTSPPLSGSVSSPYTGLASCECVDMQLFHMNRLNQLLAESQPLRFDHSLQTIKATFCAGQIFLQCRTCAKDSSNLLLLISVLNSTLQLFEYWISRETSRAPQADHGVDIRYGYYEVCHEENLQIRTFLLRGLLLQCRELLSLLTTSVNTSYLDGESSVMAKTTTGEIDHHPWSSPGSLCTPLPDLDPELLRDSGSESKCLLPIIVGYEATVDAFLQSVSTNECICGSKCVEEPL</sequence>
<keyword evidence="3" id="KW-0804">Transcription</keyword>
<gene>
    <name evidence="6" type="ORF">PENSUB_7717</name>
</gene>
<dbReference type="OrthoDB" id="4330117at2759"/>
<dbReference type="PROSITE" id="PS00463">
    <property type="entry name" value="ZN2_CY6_FUNGAL_1"/>
    <property type="match status" value="1"/>
</dbReference>